<evidence type="ECO:0000256" key="1">
    <source>
        <dbReference type="SAM" id="MobiDB-lite"/>
    </source>
</evidence>
<reference evidence="2 3" key="1">
    <citation type="journal article" date="2021" name="Pathogens">
        <title>Isolation and Characterization of Kingella bonacorsii sp. nov., A Novel Kingella Species Detected in a Stable Periodontitis Subject.</title>
        <authorList>
            <person name="Antezack A."/>
            <person name="Boxberger M."/>
            <person name="Rolland C."/>
            <person name="Monnet-Corti V."/>
            <person name="La Scola B."/>
        </authorList>
    </citation>
    <scope>NUCLEOTIDE SEQUENCE [LARGE SCALE GENOMIC DNA]</scope>
    <source>
        <strain evidence="2 3">Marseille-Q4569</strain>
    </source>
</reference>
<dbReference type="RefSeq" id="WP_200521627.1">
    <property type="nucleotide sequence ID" value="NZ_JAEHNZ010000001.1"/>
</dbReference>
<evidence type="ECO:0000313" key="3">
    <source>
        <dbReference type="Proteomes" id="UP000614058"/>
    </source>
</evidence>
<dbReference type="Proteomes" id="UP000614058">
    <property type="component" value="Unassembled WGS sequence"/>
</dbReference>
<comment type="caution">
    <text evidence="2">The sequence shown here is derived from an EMBL/GenBank/DDBJ whole genome shotgun (WGS) entry which is preliminary data.</text>
</comment>
<name>A0ABS1BQK2_9NEIS</name>
<feature type="region of interest" description="Disordered" evidence="1">
    <location>
        <begin position="223"/>
        <end position="251"/>
    </location>
</feature>
<sequence>MMSPMEEILQAITVVCELTATEMSGVAKAAMAEELLPYPLADVLAALRRCRRELTGRLTLAAVLSRMDTGLISSDEAFGLLVDSWKNESLTLVIPEIAMQAMGMGAQGLLNAGDKVGARMAFKEAYNRLAGSLKTGEKPQWFVSAGTDKQQMTQAIMQAVEQGRLTKPHANALLPGEADEARHLLETGKPLSLEDKTKQAKRIAALLEPLKAKIGQPHWLEAEAERERQAERERFEQARQKALAQGAEYAA</sequence>
<keyword evidence="3" id="KW-1185">Reference proteome</keyword>
<organism evidence="2 3">
    <name type="scientific">Kingella bonacorsii</name>
    <dbReference type="NCBI Taxonomy" id="2796361"/>
    <lineage>
        <taxon>Bacteria</taxon>
        <taxon>Pseudomonadati</taxon>
        <taxon>Pseudomonadota</taxon>
        <taxon>Betaproteobacteria</taxon>
        <taxon>Neisseriales</taxon>
        <taxon>Neisseriaceae</taxon>
        <taxon>Kingella</taxon>
    </lineage>
</organism>
<feature type="compositionally biased region" description="Basic and acidic residues" evidence="1">
    <location>
        <begin position="223"/>
        <end position="239"/>
    </location>
</feature>
<proteinExistence type="predicted"/>
<evidence type="ECO:0000313" key="2">
    <source>
        <dbReference type="EMBL" id="MBK0395561.1"/>
    </source>
</evidence>
<gene>
    <name evidence="2" type="ORF">JDW22_02880</name>
</gene>
<protein>
    <submittedName>
        <fullName evidence="2">Uncharacterized protein</fullName>
    </submittedName>
</protein>
<dbReference type="EMBL" id="JAEHNZ010000001">
    <property type="protein sequence ID" value="MBK0395561.1"/>
    <property type="molecule type" value="Genomic_DNA"/>
</dbReference>
<accession>A0ABS1BQK2</accession>